<dbReference type="EMBL" id="JXJN01014955">
    <property type="status" value="NOT_ANNOTATED_CDS"/>
    <property type="molecule type" value="Genomic_DNA"/>
</dbReference>
<feature type="chain" id="PRO_5008404892" description="Protein TsetseEP domain-containing protein" evidence="1">
    <location>
        <begin position="43"/>
        <end position="387"/>
    </location>
</feature>
<dbReference type="AlphaFoldDB" id="A0A1B0BIH0"/>
<evidence type="ECO:0000313" key="2">
    <source>
        <dbReference type="EnsemblMetazoa" id="GPPI031226-PA"/>
    </source>
</evidence>
<organism evidence="2 3">
    <name type="scientific">Glossina palpalis gambiensis</name>
    <dbReference type="NCBI Taxonomy" id="67801"/>
    <lineage>
        <taxon>Eukaryota</taxon>
        <taxon>Metazoa</taxon>
        <taxon>Ecdysozoa</taxon>
        <taxon>Arthropoda</taxon>
        <taxon>Hexapoda</taxon>
        <taxon>Insecta</taxon>
        <taxon>Pterygota</taxon>
        <taxon>Neoptera</taxon>
        <taxon>Endopterygota</taxon>
        <taxon>Diptera</taxon>
        <taxon>Brachycera</taxon>
        <taxon>Muscomorpha</taxon>
        <taxon>Hippoboscoidea</taxon>
        <taxon>Glossinidae</taxon>
        <taxon>Glossina</taxon>
    </lineage>
</organism>
<dbReference type="VEuPathDB" id="VectorBase:GPPI031226"/>
<proteinExistence type="predicted"/>
<evidence type="ECO:0000313" key="3">
    <source>
        <dbReference type="Proteomes" id="UP000092460"/>
    </source>
</evidence>
<evidence type="ECO:0008006" key="4">
    <source>
        <dbReference type="Google" id="ProtNLM"/>
    </source>
</evidence>
<dbReference type="Proteomes" id="UP000092460">
    <property type="component" value="Unassembled WGS sequence"/>
</dbReference>
<evidence type="ECO:0000256" key="1">
    <source>
        <dbReference type="SAM" id="SignalP"/>
    </source>
</evidence>
<name>A0A1B0BIH0_9MUSC</name>
<sequence>MGIKRRQHLHCIMQIRADWENKMNKKIGILLLICINLLTINADPEEIQVDKLIEAINQTNWGLRCVTEMILEIEDAAGDFSNDLTLCEGSNATNDHLVIVQLANDVAAKTSKLLEVNDEVCENSASMGGWDGSLKPSKSCVEPFTKELQRMSELFEEILQAIKETKTTYICPVIAMTKFAASQTIDSPNQANHTYVASSNCKGIWKNKMNKKIGIVMLISINLLAINGEEKVDPGRQNFLGLHCVSEVLPDIQDAIGDLIMDLELCDNPNTMNDYMDIVYKADDIARLTTKLLRAHDQCKDTASLSQVYGLLQPSKYCLYKFKKQLYKTDEAFEEISIDIQNAKKDNSCALAALNQFVTSLKNAKERILSCPGVSQNLRKVDQKYNY</sequence>
<keyword evidence="3" id="KW-1185">Reference proteome</keyword>
<keyword evidence="1" id="KW-0732">Signal</keyword>
<accession>A0A1B0BIH0</accession>
<reference evidence="2" key="2">
    <citation type="submission" date="2020-05" db="UniProtKB">
        <authorList>
            <consortium name="EnsemblMetazoa"/>
        </authorList>
    </citation>
    <scope>IDENTIFICATION</scope>
    <source>
        <strain evidence="2">IAEA</strain>
    </source>
</reference>
<protein>
    <recommendedName>
        <fullName evidence="4">Protein TsetseEP domain-containing protein</fullName>
    </recommendedName>
</protein>
<dbReference type="EnsemblMetazoa" id="GPPI031226-RA">
    <property type="protein sequence ID" value="GPPI031226-PA"/>
    <property type="gene ID" value="GPPI031226"/>
</dbReference>
<reference evidence="3" key="1">
    <citation type="submission" date="2015-01" db="EMBL/GenBank/DDBJ databases">
        <authorList>
            <person name="Aksoy S."/>
            <person name="Warren W."/>
            <person name="Wilson R.K."/>
        </authorList>
    </citation>
    <scope>NUCLEOTIDE SEQUENCE [LARGE SCALE GENOMIC DNA]</scope>
    <source>
        <strain evidence="3">IAEA</strain>
    </source>
</reference>
<feature type="signal peptide" evidence="1">
    <location>
        <begin position="1"/>
        <end position="42"/>
    </location>
</feature>